<feature type="transmembrane region" description="Helical" evidence="1">
    <location>
        <begin position="252"/>
        <end position="271"/>
    </location>
</feature>
<feature type="transmembrane region" description="Helical" evidence="1">
    <location>
        <begin position="122"/>
        <end position="140"/>
    </location>
</feature>
<evidence type="ECO:0000313" key="2">
    <source>
        <dbReference type="EMBL" id="PIP17120.1"/>
    </source>
</evidence>
<dbReference type="AlphaFoldDB" id="A0A2G9YD26"/>
<sequence length="612" mass="67022">MTKHQKLTLILTLVLSFVFVVLVPKTEAGFWDTATAVALDVMIGRIVWLIMQLLSLGIYIGGLLFDLFLKWGNITNLPIITEGWKIIRDFVNVSFIFVLLTIAISTILGIEKFGAKKLFVNLVIMALLVNFSMLLVNVVLDTSYLFTNFFIEESGTGNWGMSQKLVGSLGIAKVYQAAENNAGALNIIGNFLINMIMGVVVLLATLIVIWLATGLLIVRAIVLAFVAIFAPAAFLCRVIPGAEKYWAKWWKTLISWALFTPAFAFFLYLAMRTADSFDSFKNSLDSTGASIPNLESSVSSFFSLGNNLIQYILVLGFTLGGLLMAKEFGVQGGAKVYGWGSKALKTASGYSFAKAKGGKYAKDTWAGFKARAGEGVRRLDEKMSDKLGGWRYAIPGYAASVPLLSRVGKPGQLLAQQRKAISDEKEKIKDLSAGELHNRLRTARGAELSAVMEKLAEDNDIDNTMLQNAGIDDAKIQNILKSMERSGGNVKSVLKHRLDWTLHARDAGLKDYAGLTDNQAIDKVAKLISAKDAAKMSSEISDAVMTRFLETSARGAHLQEIALNGSTGLINRLQRDFFGQPGARVWLQGRNPTLVNYFNSNTAQQVHGWNLA</sequence>
<feature type="transmembrane region" description="Helical" evidence="1">
    <location>
        <begin position="217"/>
        <end position="240"/>
    </location>
</feature>
<keyword evidence="1" id="KW-0812">Transmembrane</keyword>
<feature type="transmembrane region" description="Helical" evidence="1">
    <location>
        <begin position="46"/>
        <end position="69"/>
    </location>
</feature>
<evidence type="ECO:0000256" key="1">
    <source>
        <dbReference type="SAM" id="Phobius"/>
    </source>
</evidence>
<evidence type="ECO:0000313" key="3">
    <source>
        <dbReference type="Proteomes" id="UP000231480"/>
    </source>
</evidence>
<proteinExistence type="predicted"/>
<gene>
    <name evidence="2" type="ORF">COX44_01630</name>
</gene>
<name>A0A2G9YD26_9BACT</name>
<feature type="transmembrane region" description="Helical" evidence="1">
    <location>
        <begin position="308"/>
        <end position="325"/>
    </location>
</feature>
<feature type="transmembrane region" description="Helical" evidence="1">
    <location>
        <begin position="191"/>
        <end position="211"/>
    </location>
</feature>
<comment type="caution">
    <text evidence="2">The sequence shown here is derived from an EMBL/GenBank/DDBJ whole genome shotgun (WGS) entry which is preliminary data.</text>
</comment>
<dbReference type="Proteomes" id="UP000231480">
    <property type="component" value="Unassembled WGS sequence"/>
</dbReference>
<organism evidence="2 3">
    <name type="scientific">Candidatus Portnoybacteria bacterium CG23_combo_of_CG06-09_8_20_14_all_37_13</name>
    <dbReference type="NCBI Taxonomy" id="1974819"/>
    <lineage>
        <taxon>Bacteria</taxon>
        <taxon>Candidatus Portnoyibacteriota</taxon>
    </lineage>
</organism>
<feature type="transmembrane region" description="Helical" evidence="1">
    <location>
        <begin position="90"/>
        <end position="110"/>
    </location>
</feature>
<keyword evidence="1" id="KW-0472">Membrane</keyword>
<protein>
    <submittedName>
        <fullName evidence="2">Uncharacterized protein</fullName>
    </submittedName>
</protein>
<dbReference type="EMBL" id="PCRH01000037">
    <property type="protein sequence ID" value="PIP17120.1"/>
    <property type="molecule type" value="Genomic_DNA"/>
</dbReference>
<reference evidence="2 3" key="1">
    <citation type="submission" date="2017-09" db="EMBL/GenBank/DDBJ databases">
        <title>Depth-based differentiation of microbial function through sediment-hosted aquifers and enrichment of novel symbionts in the deep terrestrial subsurface.</title>
        <authorList>
            <person name="Probst A.J."/>
            <person name="Ladd B."/>
            <person name="Jarett J.K."/>
            <person name="Geller-Mcgrath D.E."/>
            <person name="Sieber C.M."/>
            <person name="Emerson J.B."/>
            <person name="Anantharaman K."/>
            <person name="Thomas B.C."/>
            <person name="Malmstrom R."/>
            <person name="Stieglmeier M."/>
            <person name="Klingl A."/>
            <person name="Woyke T."/>
            <person name="Ryan C.M."/>
            <person name="Banfield J.F."/>
        </authorList>
    </citation>
    <scope>NUCLEOTIDE SEQUENCE [LARGE SCALE GENOMIC DNA]</scope>
    <source>
        <strain evidence="2">CG23_combo_of_CG06-09_8_20_14_all_37_13</strain>
    </source>
</reference>
<keyword evidence="1" id="KW-1133">Transmembrane helix</keyword>
<accession>A0A2G9YD26</accession>